<name>A0ABC8TT57_9AQUA</name>
<comment type="caution">
    <text evidence="2">The sequence shown here is derived from an EMBL/GenBank/DDBJ whole genome shotgun (WGS) entry which is preliminary data.</text>
</comment>
<proteinExistence type="predicted"/>
<organism evidence="2 3">
    <name type="scientific">Ilex paraguariensis</name>
    <name type="common">yerba mate</name>
    <dbReference type="NCBI Taxonomy" id="185542"/>
    <lineage>
        <taxon>Eukaryota</taxon>
        <taxon>Viridiplantae</taxon>
        <taxon>Streptophyta</taxon>
        <taxon>Embryophyta</taxon>
        <taxon>Tracheophyta</taxon>
        <taxon>Spermatophyta</taxon>
        <taxon>Magnoliopsida</taxon>
        <taxon>eudicotyledons</taxon>
        <taxon>Gunneridae</taxon>
        <taxon>Pentapetalae</taxon>
        <taxon>asterids</taxon>
        <taxon>campanulids</taxon>
        <taxon>Aquifoliales</taxon>
        <taxon>Aquifoliaceae</taxon>
        <taxon>Ilex</taxon>
    </lineage>
</organism>
<gene>
    <name evidence="2" type="ORF">ILEXP_LOCUS40291</name>
</gene>
<evidence type="ECO:0000313" key="3">
    <source>
        <dbReference type="Proteomes" id="UP001642360"/>
    </source>
</evidence>
<dbReference type="AlphaFoldDB" id="A0ABC8TT57"/>
<reference evidence="2 3" key="1">
    <citation type="submission" date="2024-02" db="EMBL/GenBank/DDBJ databases">
        <authorList>
            <person name="Vignale AGUSTIN F."/>
            <person name="Sosa J E."/>
            <person name="Modenutti C."/>
        </authorList>
    </citation>
    <scope>NUCLEOTIDE SEQUENCE [LARGE SCALE GENOMIC DNA]</scope>
</reference>
<evidence type="ECO:0000256" key="1">
    <source>
        <dbReference type="SAM" id="MobiDB-lite"/>
    </source>
</evidence>
<evidence type="ECO:0008006" key="4">
    <source>
        <dbReference type="Google" id="ProtNLM"/>
    </source>
</evidence>
<evidence type="ECO:0000313" key="2">
    <source>
        <dbReference type="EMBL" id="CAK9170785.1"/>
    </source>
</evidence>
<sequence>MGSNSWFATRQYTDLPRSHGKPPLSHVGPPKKLTCSMPHPMVASMFHGSSLSLIMRYATLALELSEYIRKQPWWQRSNGIDHFLVVGRTDGGVEFGATRATSTKHQERMCQIERPYPFSFIGAPRTGVKKAAIRDEILKQCGESTRCLLVTCGHGSSKCHMPNEVPTFLLATCRRHVHSMFYIRLSYR</sequence>
<accession>A0ABC8TT57</accession>
<protein>
    <recommendedName>
        <fullName evidence="4">Exostosin GT47 domain-containing protein</fullName>
    </recommendedName>
</protein>
<dbReference type="Proteomes" id="UP001642360">
    <property type="component" value="Unassembled WGS sequence"/>
</dbReference>
<feature type="compositionally biased region" description="Polar residues" evidence="1">
    <location>
        <begin position="1"/>
        <end position="12"/>
    </location>
</feature>
<keyword evidence="3" id="KW-1185">Reference proteome</keyword>
<feature type="region of interest" description="Disordered" evidence="1">
    <location>
        <begin position="1"/>
        <end position="32"/>
    </location>
</feature>
<dbReference type="EMBL" id="CAUOFW020005580">
    <property type="protein sequence ID" value="CAK9170785.1"/>
    <property type="molecule type" value="Genomic_DNA"/>
</dbReference>